<dbReference type="Proteomes" id="UP000027432">
    <property type="component" value="Unassembled WGS sequence"/>
</dbReference>
<feature type="region of interest" description="Disordered" evidence="1">
    <location>
        <begin position="27"/>
        <end position="47"/>
    </location>
</feature>
<dbReference type="RefSeq" id="WP_038077322.1">
    <property type="nucleotide sequence ID" value="NZ_AUND01000023.1"/>
</dbReference>
<evidence type="ECO:0000256" key="2">
    <source>
        <dbReference type="SAM" id="SignalP"/>
    </source>
</evidence>
<sequence>MLGLFIAVTMALCLLSWAEQIPNGAGLANPEARASKREATAPTAAPRRSKLALPRLKLRLPKFRRKPVAAAQEQAARIAPVAPLEEARALTPQEAAAEARDAEILSRISEMLAAPDYMPKPRYEEPASAAPEAAAAPAAETAPPQRSFPELPVIEGFAPGDVIALELIGPAPRPEDIRFSPCANGALVEIEGEPALIIADAAPEVLGPGILQFRAHVAA</sequence>
<feature type="signal peptide" evidence="2">
    <location>
        <begin position="1"/>
        <end position="18"/>
    </location>
</feature>
<feature type="chain" id="PRO_5001696585" description="Type II secretion system protein GspC N-terminal domain-containing protein" evidence="2">
    <location>
        <begin position="19"/>
        <end position="219"/>
    </location>
</feature>
<feature type="region of interest" description="Disordered" evidence="1">
    <location>
        <begin position="119"/>
        <end position="147"/>
    </location>
</feature>
<dbReference type="EMBL" id="AUND01000023">
    <property type="protein sequence ID" value="KEO52983.1"/>
    <property type="molecule type" value="Genomic_DNA"/>
</dbReference>
<proteinExistence type="predicted"/>
<keyword evidence="4" id="KW-1185">Reference proteome</keyword>
<accession>A0A074JBN5</accession>
<feature type="compositionally biased region" description="Low complexity" evidence="1">
    <location>
        <begin position="126"/>
        <end position="144"/>
    </location>
</feature>
<reference evidence="3 4" key="1">
    <citation type="submission" date="2013-07" db="EMBL/GenBank/DDBJ databases">
        <title>Thioclava pacifica DSM 10166 Genome Sequencing.</title>
        <authorList>
            <person name="Lai Q."/>
            <person name="Shao Z."/>
        </authorList>
    </citation>
    <scope>NUCLEOTIDE SEQUENCE [LARGE SCALE GENOMIC DNA]</scope>
    <source>
        <strain evidence="3 4">DSM 10166</strain>
    </source>
</reference>
<gene>
    <name evidence="3" type="ORF">TP2_08570</name>
</gene>
<evidence type="ECO:0000256" key="1">
    <source>
        <dbReference type="SAM" id="MobiDB-lite"/>
    </source>
</evidence>
<name>A0A074JBN5_9RHOB</name>
<evidence type="ECO:0008006" key="5">
    <source>
        <dbReference type="Google" id="ProtNLM"/>
    </source>
</evidence>
<organism evidence="3 4">
    <name type="scientific">Thioclava pacifica DSM 10166</name>
    <dbReference type="NCBI Taxonomy" id="1353537"/>
    <lineage>
        <taxon>Bacteria</taxon>
        <taxon>Pseudomonadati</taxon>
        <taxon>Pseudomonadota</taxon>
        <taxon>Alphaproteobacteria</taxon>
        <taxon>Rhodobacterales</taxon>
        <taxon>Paracoccaceae</taxon>
        <taxon>Thioclava</taxon>
    </lineage>
</organism>
<evidence type="ECO:0000313" key="4">
    <source>
        <dbReference type="Proteomes" id="UP000027432"/>
    </source>
</evidence>
<protein>
    <recommendedName>
        <fullName evidence="5">Type II secretion system protein GspC N-terminal domain-containing protein</fullName>
    </recommendedName>
</protein>
<evidence type="ECO:0000313" key="3">
    <source>
        <dbReference type="EMBL" id="KEO52983.1"/>
    </source>
</evidence>
<dbReference type="eggNOG" id="ENOG502ZJP5">
    <property type="taxonomic scope" value="Bacteria"/>
</dbReference>
<dbReference type="OrthoDB" id="7691583at2"/>
<keyword evidence="2" id="KW-0732">Signal</keyword>
<comment type="caution">
    <text evidence="3">The sequence shown here is derived from an EMBL/GenBank/DDBJ whole genome shotgun (WGS) entry which is preliminary data.</text>
</comment>
<dbReference type="AlphaFoldDB" id="A0A074JBN5"/>